<keyword evidence="3" id="KW-1185">Reference proteome</keyword>
<evidence type="ECO:0000313" key="2">
    <source>
        <dbReference type="EMBL" id="MCP2333348.1"/>
    </source>
</evidence>
<reference evidence="2 3" key="2">
    <citation type="submission" date="2022-06" db="EMBL/GenBank/DDBJ databases">
        <title>Genomic Encyclopedia of Type Strains, Phase I: the one thousand microbial genomes (KMG-I) project.</title>
        <authorList>
            <person name="Kyrpides N."/>
        </authorList>
    </citation>
    <scope>NUCLEOTIDE SEQUENCE [LARGE SCALE GENOMIC DNA]</scope>
    <source>
        <strain evidence="2 3">DSM 43889</strain>
    </source>
</reference>
<feature type="region of interest" description="Disordered" evidence="1">
    <location>
        <begin position="1"/>
        <end position="26"/>
    </location>
</feature>
<gene>
    <name evidence="2" type="ORF">G443_003618</name>
</gene>
<organism evidence="2 3">
    <name type="scientific">Actinoalloteichus caeruleus DSM 43889</name>
    <dbReference type="NCBI Taxonomy" id="1120930"/>
    <lineage>
        <taxon>Bacteria</taxon>
        <taxon>Bacillati</taxon>
        <taxon>Actinomycetota</taxon>
        <taxon>Actinomycetes</taxon>
        <taxon>Pseudonocardiales</taxon>
        <taxon>Pseudonocardiaceae</taxon>
        <taxon>Actinoalloteichus</taxon>
        <taxon>Actinoalloteichus cyanogriseus</taxon>
    </lineage>
</organism>
<reference evidence="2 3" key="1">
    <citation type="submission" date="2013-07" db="EMBL/GenBank/DDBJ databases">
        <authorList>
            <consortium name="DOE Joint Genome Institute"/>
            <person name="Reeve W."/>
            <person name="Huntemann M."/>
            <person name="Han J."/>
            <person name="Chen A."/>
            <person name="Kyrpides N."/>
            <person name="Mavromatis K."/>
            <person name="Markowitz V."/>
            <person name="Palaniappan K."/>
            <person name="Ivanova N."/>
            <person name="Schaumberg A."/>
            <person name="Pati A."/>
            <person name="Liolios K."/>
            <person name="Nordberg H.P."/>
            <person name="Cantor M.N."/>
            <person name="Hua S.X."/>
            <person name="Woyke T."/>
        </authorList>
    </citation>
    <scope>NUCLEOTIDE SEQUENCE [LARGE SCALE GENOMIC DNA]</scope>
    <source>
        <strain evidence="2 3">DSM 43889</strain>
    </source>
</reference>
<sequence length="185" mass="20053">MDERSSPASGAAGCADRSAEDCRVPDGMVPAPRLGDSVVSGGLPVPANELVPEDGPDRYRWFHRVYGWDLERDGRVTNQVEISPRRLLVVLRLGSTMVGSFGLDRRGAEQTARCLRSGTRLVVPVLHREASGCQLVVEPDPLGVVLFLLGRGAPGWRIRFTDTVGQLADLLEEGASLVYLRPPPV</sequence>
<proteinExistence type="predicted"/>
<evidence type="ECO:0000313" key="3">
    <source>
        <dbReference type="Proteomes" id="UP000791080"/>
    </source>
</evidence>
<name>A0ABT1JLG5_ACTCY</name>
<accession>A0ABT1JLG5</accession>
<evidence type="ECO:0000256" key="1">
    <source>
        <dbReference type="SAM" id="MobiDB-lite"/>
    </source>
</evidence>
<comment type="caution">
    <text evidence="2">The sequence shown here is derived from an EMBL/GenBank/DDBJ whole genome shotgun (WGS) entry which is preliminary data.</text>
</comment>
<dbReference type="EMBL" id="AUBJ02000001">
    <property type="protein sequence ID" value="MCP2333348.1"/>
    <property type="molecule type" value="Genomic_DNA"/>
</dbReference>
<protein>
    <submittedName>
        <fullName evidence="2">Uncharacterized protein</fullName>
    </submittedName>
</protein>
<dbReference type="Proteomes" id="UP000791080">
    <property type="component" value="Unassembled WGS sequence"/>
</dbReference>